<evidence type="ECO:0000256" key="11">
    <source>
        <dbReference type="RuleBase" id="RU362059"/>
    </source>
</evidence>
<evidence type="ECO:0000256" key="6">
    <source>
        <dbReference type="ARBA" id="ARBA00022824"/>
    </source>
</evidence>
<reference evidence="12" key="1">
    <citation type="submission" date="2021-04" db="EMBL/GenBank/DDBJ databases">
        <authorList>
            <consortium name="Wellcome Sanger Institute Data Sharing"/>
        </authorList>
    </citation>
    <scope>NUCLEOTIDE SEQUENCE [LARGE SCALE GENOMIC DNA]</scope>
</reference>
<keyword evidence="3 10" id="KW-0328">Glycosyltransferase</keyword>
<evidence type="ECO:0000256" key="1">
    <source>
        <dbReference type="ARBA" id="ARBA00004389"/>
    </source>
</evidence>
<keyword evidence="8 11" id="KW-0472">Membrane</keyword>
<reference evidence="12" key="2">
    <citation type="submission" date="2025-08" db="UniProtKB">
        <authorList>
            <consortium name="Ensembl"/>
        </authorList>
    </citation>
    <scope>IDENTIFICATION</scope>
</reference>
<reference evidence="12" key="3">
    <citation type="submission" date="2025-09" db="UniProtKB">
        <authorList>
            <consortium name="Ensembl"/>
        </authorList>
    </citation>
    <scope>IDENTIFICATION</scope>
</reference>
<dbReference type="PANTHER" id="PTHR48043:SF161">
    <property type="entry name" value="UDP GLUCURONOSYLTRANSFERASE FAMILY 1 MEMBER A1"/>
    <property type="match status" value="1"/>
</dbReference>
<dbReference type="PANTHER" id="PTHR48043">
    <property type="entry name" value="EG:EG0003.4 PROTEIN-RELATED"/>
    <property type="match status" value="1"/>
</dbReference>
<dbReference type="Gene3D" id="3.40.50.2000">
    <property type="entry name" value="Glycogen Phosphorylase B"/>
    <property type="match status" value="2"/>
</dbReference>
<keyword evidence="4 10" id="KW-0808">Transferase</keyword>
<dbReference type="FunFam" id="3.40.50.2000:FF:000176">
    <property type="entry name" value="UDP glucuronosyltransferase 1 family, polypeptide A7"/>
    <property type="match status" value="1"/>
</dbReference>
<dbReference type="InterPro" id="IPR050271">
    <property type="entry name" value="UDP-glycosyltransferase"/>
</dbReference>
<comment type="similarity">
    <text evidence="2 10">Belongs to the UDP-glycosyltransferase family.</text>
</comment>
<keyword evidence="5 11" id="KW-0812">Transmembrane</keyword>
<dbReference type="GO" id="GO:0015020">
    <property type="term" value="F:glucuronosyltransferase activity"/>
    <property type="evidence" value="ECO:0007669"/>
    <property type="project" value="UniProtKB-EC"/>
</dbReference>
<evidence type="ECO:0000313" key="12">
    <source>
        <dbReference type="Ensembl" id="ENSATEP00000004564.3"/>
    </source>
</evidence>
<dbReference type="PROSITE" id="PS00375">
    <property type="entry name" value="UDPGT"/>
    <property type="match status" value="1"/>
</dbReference>
<name>A0A3Q1HAZ2_ANATE</name>
<feature type="transmembrane region" description="Helical" evidence="11">
    <location>
        <begin position="488"/>
        <end position="511"/>
    </location>
</feature>
<dbReference type="SUPFAM" id="SSF53756">
    <property type="entry name" value="UDP-Glycosyltransferase/glycogen phosphorylase"/>
    <property type="match status" value="1"/>
</dbReference>
<dbReference type="Ensembl" id="ENSATET00000004602.3">
    <property type="protein sequence ID" value="ENSATEP00000004564.3"/>
    <property type="gene ID" value="ENSATEG00000028653.2"/>
</dbReference>
<accession>A0A3Q1HAZ2</accession>
<evidence type="ECO:0000256" key="7">
    <source>
        <dbReference type="ARBA" id="ARBA00022989"/>
    </source>
</evidence>
<comment type="catalytic activity">
    <reaction evidence="11">
        <text>glucuronate acceptor + UDP-alpha-D-glucuronate = acceptor beta-D-glucuronoside + UDP + H(+)</text>
        <dbReference type="Rhea" id="RHEA:21032"/>
        <dbReference type="ChEBI" id="CHEBI:15378"/>
        <dbReference type="ChEBI" id="CHEBI:58052"/>
        <dbReference type="ChEBI" id="CHEBI:58223"/>
        <dbReference type="ChEBI" id="CHEBI:132367"/>
        <dbReference type="ChEBI" id="CHEBI:132368"/>
        <dbReference type="EC" id="2.4.1.17"/>
    </reaction>
</comment>
<dbReference type="FunFam" id="3.40.50.2000:FF:000021">
    <property type="entry name" value="UDP-glucuronosyltransferase"/>
    <property type="match status" value="1"/>
</dbReference>
<dbReference type="Proteomes" id="UP000265040">
    <property type="component" value="Chromosome 21"/>
</dbReference>
<evidence type="ECO:0000313" key="13">
    <source>
        <dbReference type="Proteomes" id="UP000265040"/>
    </source>
</evidence>
<dbReference type="GeneTree" id="ENSGT00940000159677"/>
<keyword evidence="7 11" id="KW-1133">Transmembrane helix</keyword>
<keyword evidence="11" id="KW-0732">Signal</keyword>
<dbReference type="AlphaFoldDB" id="A0A3Q1HAZ2"/>
<dbReference type="InterPro" id="IPR035595">
    <property type="entry name" value="UDP_glycos_trans_CS"/>
</dbReference>
<keyword evidence="6" id="KW-0256">Endoplasmic reticulum</keyword>
<evidence type="ECO:0000256" key="2">
    <source>
        <dbReference type="ARBA" id="ARBA00009995"/>
    </source>
</evidence>
<evidence type="ECO:0000256" key="9">
    <source>
        <dbReference type="ARBA" id="ARBA00023180"/>
    </source>
</evidence>
<dbReference type="EC" id="2.4.1.17" evidence="11"/>
<sequence>MSSRVWFSTLGFIVWLCCLGPVQGGKVLVVPVDGSHWLSMKIVVKELFHRGHEILALVPESSMLIHGSESYKTEIYPVPYTKEELDQKLNSIKDNVFLKAPGIKELFHSLQHFTEFTAMQVNGCERLLNNQSLMTRLREEGFDLVLTDPFLPCGSILANVFSIPAVYFLRGLPCELHLQASQCPSPPSYVPVFFSGNTDIMTFPQRVTNMGMSFMQAYMCKLLYGHFDDLVSRYLGNITTYKDLLSHGAVWLLRYDFTFEWPRPLMPNMVLIGGINCAKKAPLPADLEEFVNGSGEDGFIIFTLGSMVSNMPEEKAKQFFDAFKEIPQRVLWRYTGVPPKDLPKNIRLLKWLPQNDLLSHPKAKVFITHGGTHGIYEGICNAVPMLIFPLFGDQLDNVHHMVSRGVAEKLTPHDVTAEKILAALNKLIHNKSYKQKMAKLSQVHLDRPVEPLDTAVFWTEFVMRHKGAAHLRVSAHDLNWIQYHSLDVIAFLIIILLTVLFVTVKCCLFWTRKCCKYGTAKRKSE</sequence>
<dbReference type="CDD" id="cd03784">
    <property type="entry name" value="GT1_Gtf-like"/>
    <property type="match status" value="1"/>
</dbReference>
<dbReference type="STRING" id="64144.ENSATEP00000004564"/>
<keyword evidence="13" id="KW-1185">Reference proteome</keyword>
<dbReference type="Pfam" id="PF00201">
    <property type="entry name" value="UDPGT"/>
    <property type="match status" value="1"/>
</dbReference>
<organism evidence="12 13">
    <name type="scientific">Anabas testudineus</name>
    <name type="common">Climbing perch</name>
    <name type="synonym">Anthias testudineus</name>
    <dbReference type="NCBI Taxonomy" id="64144"/>
    <lineage>
        <taxon>Eukaryota</taxon>
        <taxon>Metazoa</taxon>
        <taxon>Chordata</taxon>
        <taxon>Craniata</taxon>
        <taxon>Vertebrata</taxon>
        <taxon>Euteleostomi</taxon>
        <taxon>Actinopterygii</taxon>
        <taxon>Neopterygii</taxon>
        <taxon>Teleostei</taxon>
        <taxon>Neoteleostei</taxon>
        <taxon>Acanthomorphata</taxon>
        <taxon>Anabantaria</taxon>
        <taxon>Anabantiformes</taxon>
        <taxon>Anabantoidei</taxon>
        <taxon>Anabantidae</taxon>
        <taxon>Anabas</taxon>
    </lineage>
</organism>
<dbReference type="GO" id="GO:0005789">
    <property type="term" value="C:endoplasmic reticulum membrane"/>
    <property type="evidence" value="ECO:0007669"/>
    <property type="project" value="UniProtKB-SubCell"/>
</dbReference>
<dbReference type="InterPro" id="IPR002213">
    <property type="entry name" value="UDP_glucos_trans"/>
</dbReference>
<feature type="signal peptide" evidence="11">
    <location>
        <begin position="1"/>
        <end position="24"/>
    </location>
</feature>
<proteinExistence type="inferred from homology"/>
<protein>
    <recommendedName>
        <fullName evidence="11">UDP-glucuronosyltransferase</fullName>
        <ecNumber evidence="11">2.4.1.17</ecNumber>
    </recommendedName>
</protein>
<evidence type="ECO:0000256" key="8">
    <source>
        <dbReference type="ARBA" id="ARBA00023136"/>
    </source>
</evidence>
<comment type="subcellular location">
    <subcellularLocation>
        <location evidence="1">Endoplasmic reticulum membrane</location>
        <topology evidence="1">Single-pass membrane protein</topology>
    </subcellularLocation>
    <subcellularLocation>
        <location evidence="11">Membrane</location>
        <topology evidence="11">Single-pass membrane protein</topology>
    </subcellularLocation>
</comment>
<evidence type="ECO:0000256" key="3">
    <source>
        <dbReference type="ARBA" id="ARBA00022676"/>
    </source>
</evidence>
<feature type="chain" id="PRO_5043094143" description="UDP-glucuronosyltransferase" evidence="11">
    <location>
        <begin position="25"/>
        <end position="525"/>
    </location>
</feature>
<evidence type="ECO:0000256" key="4">
    <source>
        <dbReference type="ARBA" id="ARBA00022679"/>
    </source>
</evidence>
<evidence type="ECO:0000256" key="5">
    <source>
        <dbReference type="ARBA" id="ARBA00022692"/>
    </source>
</evidence>
<evidence type="ECO:0000256" key="10">
    <source>
        <dbReference type="RuleBase" id="RU003718"/>
    </source>
</evidence>
<keyword evidence="9" id="KW-0325">Glycoprotein</keyword>